<evidence type="ECO:0000313" key="3">
    <source>
        <dbReference type="Proteomes" id="UP001165121"/>
    </source>
</evidence>
<feature type="region of interest" description="Disordered" evidence="1">
    <location>
        <begin position="134"/>
        <end position="183"/>
    </location>
</feature>
<comment type="caution">
    <text evidence="2">The sequence shown here is derived from an EMBL/GenBank/DDBJ whole genome shotgun (WGS) entry which is preliminary data.</text>
</comment>
<evidence type="ECO:0000313" key="2">
    <source>
        <dbReference type="EMBL" id="GMF51953.1"/>
    </source>
</evidence>
<proteinExistence type="predicted"/>
<dbReference type="AlphaFoldDB" id="A0A9W7D1G8"/>
<dbReference type="Proteomes" id="UP001165121">
    <property type="component" value="Unassembled WGS sequence"/>
</dbReference>
<name>A0A9W7D1G8_9STRA</name>
<dbReference type="EMBL" id="BSXT01002984">
    <property type="protein sequence ID" value="GMF51953.1"/>
    <property type="molecule type" value="Genomic_DNA"/>
</dbReference>
<keyword evidence="3" id="KW-1185">Reference proteome</keyword>
<dbReference type="OrthoDB" id="128041at2759"/>
<gene>
    <name evidence="2" type="ORF">Pfra01_002118300</name>
</gene>
<protein>
    <submittedName>
        <fullName evidence="2">Unnamed protein product</fullName>
    </submittedName>
</protein>
<sequence>MGAKHTVTPRAKAKFDKQISASARTVRKNSESVFHVEDVVASVEYEDALLNNGSRTFTVDLQTGACTRCPDRHQMQIPCRHNMAALHVQSGSSRTTTGAYRYFHHAYTAPSYAQAFERVAINLSSVPALMPDPNILPPSLSKQGGGSSSTARRDIAKREKRIHSTGEPNTSRPLRHPKKKATISSERARVLASMHDLFSSDIRAEQPKKRQNYTCSLYGRAERYNGAKCPNRAKGTVDDDVRAGIYIVGSCPLELLEHRNLVSTTEPKIQARRS</sequence>
<reference evidence="2" key="1">
    <citation type="submission" date="2023-04" db="EMBL/GenBank/DDBJ databases">
        <title>Phytophthora fragariaefolia NBRC 109709.</title>
        <authorList>
            <person name="Ichikawa N."/>
            <person name="Sato H."/>
            <person name="Tonouchi N."/>
        </authorList>
    </citation>
    <scope>NUCLEOTIDE SEQUENCE</scope>
    <source>
        <strain evidence="2">NBRC 109709</strain>
    </source>
</reference>
<evidence type="ECO:0000256" key="1">
    <source>
        <dbReference type="SAM" id="MobiDB-lite"/>
    </source>
</evidence>
<organism evidence="2 3">
    <name type="scientific">Phytophthora fragariaefolia</name>
    <dbReference type="NCBI Taxonomy" id="1490495"/>
    <lineage>
        <taxon>Eukaryota</taxon>
        <taxon>Sar</taxon>
        <taxon>Stramenopiles</taxon>
        <taxon>Oomycota</taxon>
        <taxon>Peronosporomycetes</taxon>
        <taxon>Peronosporales</taxon>
        <taxon>Peronosporaceae</taxon>
        <taxon>Phytophthora</taxon>
    </lineage>
</organism>
<accession>A0A9W7D1G8</accession>